<evidence type="ECO:0000256" key="8">
    <source>
        <dbReference type="ARBA" id="ARBA00022982"/>
    </source>
</evidence>
<dbReference type="AlphaFoldDB" id="A0A1F7SMV2"/>
<name>A0A1F7SMV2_9BACT</name>
<comment type="cofactor">
    <cofactor evidence="1">
        <name>[3Fe-4S] cluster</name>
        <dbReference type="ChEBI" id="CHEBI:21137"/>
    </cofactor>
</comment>
<keyword evidence="9" id="KW-0408">Iron</keyword>
<keyword evidence="6" id="KW-0479">Metal-binding</keyword>
<dbReference type="Proteomes" id="UP000178082">
    <property type="component" value="Unassembled WGS sequence"/>
</dbReference>
<dbReference type="PANTHER" id="PTHR43518:SF1">
    <property type="entry name" value="RESPIRATORY NITRATE REDUCTASE 1 BETA CHAIN"/>
    <property type="match status" value="1"/>
</dbReference>
<comment type="cofactor">
    <cofactor evidence="2">
        <name>[4Fe-4S] cluster</name>
        <dbReference type="ChEBI" id="CHEBI:49883"/>
    </cofactor>
</comment>
<sequence>MAQVYNWQLGRDMEYPYEAGYPAEQFAFVFNINRCIACQTCTMACKSTWTFSKGQEFMWWNNVESKPYGGYPQFWDMKLMQIIEQINPGGQVWDSSKKDGAGKPYGEFGGMTVFEAALKKYGPEGGQRAVGYIPNDEEWSAPNIYEDTAKGIKGEPNKMHSEGVKLPEHGTWFFYLQRLCNHCSHPACVAACPRKAIYKRPEDGIVLIDQSRCRGYRKCVEGCPYKKPMFRASSRVSEKCIACYPRIEGKDPLTGNVPTETRCMAACVGKIRMQGLVKLNPDGSWKEDKNHPLYYLIKVEKVALPLCPTFGTQPNGYYIPPRWVPRDYLRQMFGPGVDEAIEKYSAPSRELLAVLQLFRTTQKIIYSYKIEEGKKVYETTINGKKWEMFNDTVIGFGKNGEEVIRTTVEEPFYERPDKHANSI</sequence>
<comment type="subcellular location">
    <subcellularLocation>
        <location evidence="3">Cell envelope</location>
    </subcellularLocation>
</comment>
<dbReference type="Pfam" id="PF13247">
    <property type="entry name" value="Fer4_11"/>
    <property type="match status" value="1"/>
</dbReference>
<dbReference type="GO" id="GO:0046872">
    <property type="term" value="F:metal ion binding"/>
    <property type="evidence" value="ECO:0007669"/>
    <property type="project" value="UniProtKB-KW"/>
</dbReference>
<dbReference type="GO" id="GO:0009061">
    <property type="term" value="P:anaerobic respiration"/>
    <property type="evidence" value="ECO:0007669"/>
    <property type="project" value="TreeGrafter"/>
</dbReference>
<dbReference type="GO" id="GO:0030313">
    <property type="term" value="C:cell envelope"/>
    <property type="evidence" value="ECO:0007669"/>
    <property type="project" value="UniProtKB-SubCell"/>
</dbReference>
<keyword evidence="4" id="KW-0813">Transport</keyword>
<evidence type="ECO:0000256" key="9">
    <source>
        <dbReference type="ARBA" id="ARBA00023004"/>
    </source>
</evidence>
<dbReference type="Gene3D" id="3.30.70.20">
    <property type="match status" value="3"/>
</dbReference>
<organism evidence="12 13">
    <name type="scientific">Candidatus Schekmanbacteria bacterium RIFCSPLOWO2_12_FULL_38_15</name>
    <dbReference type="NCBI Taxonomy" id="1817883"/>
    <lineage>
        <taxon>Bacteria</taxon>
        <taxon>Candidatus Schekmaniibacteriota</taxon>
    </lineage>
</organism>
<dbReference type="PROSITE" id="PS51379">
    <property type="entry name" value="4FE4S_FER_2"/>
    <property type="match status" value="3"/>
</dbReference>
<evidence type="ECO:0000313" key="13">
    <source>
        <dbReference type="Proteomes" id="UP000178082"/>
    </source>
</evidence>
<protein>
    <submittedName>
        <fullName evidence="12">Nitrate oxidoreductase subunit beta</fullName>
    </submittedName>
</protein>
<keyword evidence="5" id="KW-0004">4Fe-4S</keyword>
<keyword evidence="7" id="KW-0677">Repeat</keyword>
<evidence type="ECO:0000259" key="11">
    <source>
        <dbReference type="PROSITE" id="PS51379"/>
    </source>
</evidence>
<evidence type="ECO:0000256" key="10">
    <source>
        <dbReference type="ARBA" id="ARBA00023014"/>
    </source>
</evidence>
<evidence type="ECO:0000256" key="6">
    <source>
        <dbReference type="ARBA" id="ARBA00022723"/>
    </source>
</evidence>
<evidence type="ECO:0000256" key="7">
    <source>
        <dbReference type="ARBA" id="ARBA00022737"/>
    </source>
</evidence>
<dbReference type="GO" id="GO:0009055">
    <property type="term" value="F:electron transfer activity"/>
    <property type="evidence" value="ECO:0007669"/>
    <property type="project" value="TreeGrafter"/>
</dbReference>
<feature type="domain" description="4Fe-4S ferredoxin-type" evidence="11">
    <location>
        <begin position="170"/>
        <end position="202"/>
    </location>
</feature>
<evidence type="ECO:0000256" key="3">
    <source>
        <dbReference type="ARBA" id="ARBA00004196"/>
    </source>
</evidence>
<dbReference type="CDD" id="cd10556">
    <property type="entry name" value="SER_beta"/>
    <property type="match status" value="1"/>
</dbReference>
<evidence type="ECO:0000256" key="4">
    <source>
        <dbReference type="ARBA" id="ARBA00022448"/>
    </source>
</evidence>
<accession>A0A1F7SMV2</accession>
<gene>
    <name evidence="12" type="ORF">A3G31_02560</name>
</gene>
<dbReference type="GO" id="GO:0051539">
    <property type="term" value="F:4 iron, 4 sulfur cluster binding"/>
    <property type="evidence" value="ECO:0007669"/>
    <property type="project" value="UniProtKB-KW"/>
</dbReference>
<proteinExistence type="predicted"/>
<reference evidence="12 13" key="1">
    <citation type="journal article" date="2016" name="Nat. Commun.">
        <title>Thousands of microbial genomes shed light on interconnected biogeochemical processes in an aquifer system.</title>
        <authorList>
            <person name="Anantharaman K."/>
            <person name="Brown C.T."/>
            <person name="Hug L.A."/>
            <person name="Sharon I."/>
            <person name="Castelle C.J."/>
            <person name="Probst A.J."/>
            <person name="Thomas B.C."/>
            <person name="Singh A."/>
            <person name="Wilkins M.J."/>
            <person name="Karaoz U."/>
            <person name="Brodie E.L."/>
            <person name="Williams K.H."/>
            <person name="Hubbard S.S."/>
            <person name="Banfield J.F."/>
        </authorList>
    </citation>
    <scope>NUCLEOTIDE SEQUENCE [LARGE SCALE GENOMIC DNA]</scope>
</reference>
<dbReference type="EMBL" id="MGDI01000004">
    <property type="protein sequence ID" value="OGL55103.1"/>
    <property type="molecule type" value="Genomic_DNA"/>
</dbReference>
<dbReference type="GO" id="GO:0016020">
    <property type="term" value="C:membrane"/>
    <property type="evidence" value="ECO:0007669"/>
    <property type="project" value="TreeGrafter"/>
</dbReference>
<dbReference type="STRING" id="1817883.A3G31_02560"/>
<feature type="domain" description="4Fe-4S ferredoxin-type" evidence="11">
    <location>
        <begin position="26"/>
        <end position="54"/>
    </location>
</feature>
<dbReference type="SUPFAM" id="SSF54862">
    <property type="entry name" value="4Fe-4S ferredoxins"/>
    <property type="match status" value="1"/>
</dbReference>
<evidence type="ECO:0000313" key="12">
    <source>
        <dbReference type="EMBL" id="OGL55103.1"/>
    </source>
</evidence>
<keyword evidence="8" id="KW-0249">Electron transport</keyword>
<keyword evidence="10" id="KW-0411">Iron-sulfur</keyword>
<evidence type="ECO:0000256" key="1">
    <source>
        <dbReference type="ARBA" id="ARBA00001927"/>
    </source>
</evidence>
<dbReference type="PANTHER" id="PTHR43518">
    <property type="entry name" value="NITRATE REDUCTASE BETA SUBUNIT"/>
    <property type="match status" value="1"/>
</dbReference>
<comment type="caution">
    <text evidence="12">The sequence shown here is derived from an EMBL/GenBank/DDBJ whole genome shotgun (WGS) entry which is preliminary data.</text>
</comment>
<evidence type="ECO:0000256" key="5">
    <source>
        <dbReference type="ARBA" id="ARBA00022485"/>
    </source>
</evidence>
<feature type="domain" description="4Fe-4S ferredoxin-type" evidence="11">
    <location>
        <begin position="204"/>
        <end position="233"/>
    </location>
</feature>
<evidence type="ECO:0000256" key="2">
    <source>
        <dbReference type="ARBA" id="ARBA00001966"/>
    </source>
</evidence>
<dbReference type="InterPro" id="IPR017896">
    <property type="entry name" value="4Fe4S_Fe-S-bd"/>
</dbReference>